<dbReference type="RefSeq" id="WP_351956448.1">
    <property type="nucleotide sequence ID" value="NZ_JBEOZM010000004.1"/>
</dbReference>
<evidence type="ECO:0000313" key="3">
    <source>
        <dbReference type="Proteomes" id="UP001490365"/>
    </source>
</evidence>
<evidence type="ECO:0000313" key="2">
    <source>
        <dbReference type="EMBL" id="MER6267784.1"/>
    </source>
</evidence>
<name>A0ABV1TDS0_9ACTN</name>
<dbReference type="EMBL" id="JBEOZM010000004">
    <property type="protein sequence ID" value="MER6267784.1"/>
    <property type="molecule type" value="Genomic_DNA"/>
</dbReference>
<keyword evidence="3" id="KW-1185">Reference proteome</keyword>
<comment type="caution">
    <text evidence="2">The sequence shown here is derived from an EMBL/GenBank/DDBJ whole genome shotgun (WGS) entry which is preliminary data.</text>
</comment>
<evidence type="ECO:0008006" key="4">
    <source>
        <dbReference type="Google" id="ProtNLM"/>
    </source>
</evidence>
<sequence length="65" mass="6507">MRMRRILGLVLAAATLVGVSAVGAGAASSPNISRDDCTAAGGQIVARPYDGYACQLPDGTTQAVT</sequence>
<reference evidence="2 3" key="1">
    <citation type="submission" date="2024-06" db="EMBL/GenBank/DDBJ databases">
        <title>The Natural Products Discovery Center: Release of the First 8490 Sequenced Strains for Exploring Actinobacteria Biosynthetic Diversity.</title>
        <authorList>
            <person name="Kalkreuter E."/>
            <person name="Kautsar S.A."/>
            <person name="Yang D."/>
            <person name="Bader C.D."/>
            <person name="Teijaro C.N."/>
            <person name="Fluegel L."/>
            <person name="Davis C.M."/>
            <person name="Simpson J.R."/>
            <person name="Lauterbach L."/>
            <person name="Steele A.D."/>
            <person name="Gui C."/>
            <person name="Meng S."/>
            <person name="Li G."/>
            <person name="Viehrig K."/>
            <person name="Ye F."/>
            <person name="Su P."/>
            <person name="Kiefer A.F."/>
            <person name="Nichols A."/>
            <person name="Cepeda A.J."/>
            <person name="Yan W."/>
            <person name="Fan B."/>
            <person name="Jiang Y."/>
            <person name="Adhikari A."/>
            <person name="Zheng C.-J."/>
            <person name="Schuster L."/>
            <person name="Cowan T.M."/>
            <person name="Smanski M.J."/>
            <person name="Chevrette M.G."/>
            <person name="De Carvalho L.P.S."/>
            <person name="Shen B."/>
        </authorList>
    </citation>
    <scope>NUCLEOTIDE SEQUENCE [LARGE SCALE GENOMIC DNA]</scope>
    <source>
        <strain evidence="2 3">NPDC001694</strain>
    </source>
</reference>
<feature type="signal peptide" evidence="1">
    <location>
        <begin position="1"/>
        <end position="26"/>
    </location>
</feature>
<gene>
    <name evidence="2" type="ORF">ABT211_10850</name>
</gene>
<feature type="chain" id="PRO_5047025763" description="DUF333 domain-containing protein" evidence="1">
    <location>
        <begin position="27"/>
        <end position="65"/>
    </location>
</feature>
<accession>A0ABV1TDS0</accession>
<dbReference type="Proteomes" id="UP001490365">
    <property type="component" value="Unassembled WGS sequence"/>
</dbReference>
<proteinExistence type="predicted"/>
<evidence type="ECO:0000256" key="1">
    <source>
        <dbReference type="SAM" id="SignalP"/>
    </source>
</evidence>
<organism evidence="2 3">
    <name type="scientific">Streptomyces sp. 900105755</name>
    <dbReference type="NCBI Taxonomy" id="3154389"/>
    <lineage>
        <taxon>Bacteria</taxon>
        <taxon>Bacillati</taxon>
        <taxon>Actinomycetota</taxon>
        <taxon>Actinomycetes</taxon>
        <taxon>Kitasatosporales</taxon>
        <taxon>Streptomycetaceae</taxon>
        <taxon>Streptomyces</taxon>
    </lineage>
</organism>
<protein>
    <recommendedName>
        <fullName evidence="4">DUF333 domain-containing protein</fullName>
    </recommendedName>
</protein>
<keyword evidence="1" id="KW-0732">Signal</keyword>